<proteinExistence type="predicted"/>
<dbReference type="Gene3D" id="1.10.510.10">
    <property type="entry name" value="Transferase(Phosphotransferase) domain 1"/>
    <property type="match status" value="1"/>
</dbReference>
<comment type="caution">
    <text evidence="2">The sequence shown here is derived from an EMBL/GenBank/DDBJ whole genome shotgun (WGS) entry which is preliminary data.</text>
</comment>
<keyword evidence="3" id="KW-1185">Reference proteome</keyword>
<dbReference type="GeneID" id="98178846"/>
<dbReference type="InterPro" id="IPR000719">
    <property type="entry name" value="Prot_kinase_dom"/>
</dbReference>
<evidence type="ECO:0000259" key="1">
    <source>
        <dbReference type="PROSITE" id="PS50011"/>
    </source>
</evidence>
<dbReference type="RefSeq" id="XP_070919624.1">
    <property type="nucleotide sequence ID" value="XM_071063523.1"/>
</dbReference>
<name>A0ABQ0GJF9_9PEZI</name>
<dbReference type="PROSITE" id="PS50011">
    <property type="entry name" value="PROTEIN_KINASE_DOM"/>
    <property type="match status" value="1"/>
</dbReference>
<sequence length="204" mass="22482">MADDGPPPISPAAIQQMRDFSSYYSHVPYGQGIVKSALAPVMDELDPILDIAPEQWIASMTPHTGGKLYRFAPDLVYKSQVSAREAALMRAAGDLTIPPVSLVVRGLAGRPSPGGATAVVGVIMDKGRRFRWWCVDGEMRREVVTMMVQLLRRLHGRGIVHGSVNPASFVWNREDGSLRLVDFAGARFLHEDPRLWDDQCVGDE</sequence>
<dbReference type="InterPro" id="IPR011009">
    <property type="entry name" value="Kinase-like_dom_sf"/>
</dbReference>
<reference evidence="2 3" key="1">
    <citation type="submission" date="2024-09" db="EMBL/GenBank/DDBJ databases">
        <title>Itraconazole resistance in Madurella fahalii resulting from another homologue of gene encoding cytochrome P450 14-alpha sterol demethylase (CYP51).</title>
        <authorList>
            <person name="Yoshioka I."/>
            <person name="Fahal A.H."/>
            <person name="Kaneko S."/>
            <person name="Yaguchi T."/>
        </authorList>
    </citation>
    <scope>NUCLEOTIDE SEQUENCE [LARGE SCALE GENOMIC DNA]</scope>
    <source>
        <strain evidence="2 3">IFM 68171</strain>
    </source>
</reference>
<feature type="domain" description="Protein kinase" evidence="1">
    <location>
        <begin position="1"/>
        <end position="204"/>
    </location>
</feature>
<evidence type="ECO:0000313" key="2">
    <source>
        <dbReference type="EMBL" id="GAB1317893.1"/>
    </source>
</evidence>
<accession>A0ABQ0GJF9</accession>
<organism evidence="2 3">
    <name type="scientific">Madurella fahalii</name>
    <dbReference type="NCBI Taxonomy" id="1157608"/>
    <lineage>
        <taxon>Eukaryota</taxon>
        <taxon>Fungi</taxon>
        <taxon>Dikarya</taxon>
        <taxon>Ascomycota</taxon>
        <taxon>Pezizomycotina</taxon>
        <taxon>Sordariomycetes</taxon>
        <taxon>Sordariomycetidae</taxon>
        <taxon>Sordariales</taxon>
        <taxon>Sordariales incertae sedis</taxon>
        <taxon>Madurella</taxon>
    </lineage>
</organism>
<dbReference type="EMBL" id="BAAFSV010000004">
    <property type="protein sequence ID" value="GAB1317893.1"/>
    <property type="molecule type" value="Genomic_DNA"/>
</dbReference>
<protein>
    <recommendedName>
        <fullName evidence="1">Protein kinase domain-containing protein</fullName>
    </recommendedName>
</protein>
<dbReference type="SUPFAM" id="SSF56112">
    <property type="entry name" value="Protein kinase-like (PK-like)"/>
    <property type="match status" value="1"/>
</dbReference>
<dbReference type="Proteomes" id="UP001628179">
    <property type="component" value="Unassembled WGS sequence"/>
</dbReference>
<evidence type="ECO:0000313" key="3">
    <source>
        <dbReference type="Proteomes" id="UP001628179"/>
    </source>
</evidence>
<gene>
    <name evidence="2" type="ORF">MFIFM68171_08103</name>
</gene>